<sequence length="201" mass="23260">MLNQIDLPIWLSMIISIVLLDGMIYLQHVMFHALTLLWRLHRMHHADLDYDVTTGARFHPIEMILSLLIKFAVIMVLGPPAVAVLLFEVILNGMAMFNHSNIALPVKIDRWLRYLIVTPDMHRVHHSVINYEADSNFGFNLSLWDRLFGTYQAQPIEGHQGMQIGLHQFREPKYLTLPWLLSLPFLGQVTDYVINRHKGDG</sequence>
<dbReference type="PANTHER" id="PTHR21624:SF1">
    <property type="entry name" value="ALKYLGLYCEROL MONOOXYGENASE"/>
    <property type="match status" value="1"/>
</dbReference>
<feature type="transmembrane region" description="Helical" evidence="7">
    <location>
        <begin position="67"/>
        <end position="91"/>
    </location>
</feature>
<keyword evidence="4" id="KW-0560">Oxidoreductase</keyword>
<dbReference type="PATRIC" id="fig|1003181.4.peg.3731"/>
<evidence type="ECO:0000259" key="8">
    <source>
        <dbReference type="Pfam" id="PF04116"/>
    </source>
</evidence>
<keyword evidence="3 7" id="KW-1133">Transmembrane helix</keyword>
<evidence type="ECO:0000256" key="7">
    <source>
        <dbReference type="SAM" id="Phobius"/>
    </source>
</evidence>
<reference evidence="9 10" key="1">
    <citation type="submission" date="2016-05" db="EMBL/GenBank/DDBJ databases">
        <title>Single-cell genome of chain-forming Candidatus Thiomargarita nelsonii and comparison to other large sulfur-oxidizing bacteria.</title>
        <authorList>
            <person name="Winkel M."/>
            <person name="Salman V."/>
            <person name="Woyke T."/>
            <person name="Schulz-Vogt H."/>
            <person name="Richter M."/>
            <person name="Flood B."/>
            <person name="Bailey J."/>
            <person name="Amann R."/>
            <person name="Mussmann M."/>
        </authorList>
    </citation>
    <scope>NUCLEOTIDE SEQUENCE [LARGE SCALE GENOMIC DNA]</scope>
    <source>
        <strain evidence="9 10">THI036</strain>
    </source>
</reference>
<dbReference type="GO" id="GO:0016020">
    <property type="term" value="C:membrane"/>
    <property type="evidence" value="ECO:0007669"/>
    <property type="project" value="GOC"/>
</dbReference>
<comment type="caution">
    <text evidence="9">The sequence shown here is derived from an EMBL/GenBank/DDBJ whole genome shotgun (WGS) entry which is preliminary data.</text>
</comment>
<keyword evidence="10" id="KW-1185">Reference proteome</keyword>
<feature type="transmembrane region" description="Helical" evidence="7">
    <location>
        <begin position="7"/>
        <end position="26"/>
    </location>
</feature>
<evidence type="ECO:0000313" key="10">
    <source>
        <dbReference type="Proteomes" id="UP000076962"/>
    </source>
</evidence>
<evidence type="ECO:0000313" key="9">
    <source>
        <dbReference type="EMBL" id="OAD21514.1"/>
    </source>
</evidence>
<dbReference type="GO" id="GO:0006643">
    <property type="term" value="P:membrane lipid metabolic process"/>
    <property type="evidence" value="ECO:0007669"/>
    <property type="project" value="TreeGrafter"/>
</dbReference>
<dbReference type="PANTHER" id="PTHR21624">
    <property type="entry name" value="STEROL DESATURASE-RELATED PROTEIN"/>
    <property type="match status" value="1"/>
</dbReference>
<accession>A0A176S0M8</accession>
<dbReference type="GO" id="GO:0012505">
    <property type="term" value="C:endomembrane system"/>
    <property type="evidence" value="ECO:0007669"/>
    <property type="project" value="UniProtKB-SubCell"/>
</dbReference>
<dbReference type="AlphaFoldDB" id="A0A176S0M8"/>
<dbReference type="GO" id="GO:0008610">
    <property type="term" value="P:lipid biosynthetic process"/>
    <property type="evidence" value="ECO:0007669"/>
    <property type="project" value="InterPro"/>
</dbReference>
<dbReference type="GO" id="GO:0005506">
    <property type="term" value="F:iron ion binding"/>
    <property type="evidence" value="ECO:0007669"/>
    <property type="project" value="InterPro"/>
</dbReference>
<dbReference type="Proteomes" id="UP000076962">
    <property type="component" value="Unassembled WGS sequence"/>
</dbReference>
<evidence type="ECO:0000256" key="5">
    <source>
        <dbReference type="ARBA" id="ARBA00023098"/>
    </source>
</evidence>
<feature type="domain" description="Fatty acid hydroxylase" evidence="8">
    <location>
        <begin position="14"/>
        <end position="150"/>
    </location>
</feature>
<evidence type="ECO:0000256" key="3">
    <source>
        <dbReference type="ARBA" id="ARBA00022989"/>
    </source>
</evidence>
<proteinExistence type="predicted"/>
<dbReference type="GO" id="GO:0050479">
    <property type="term" value="F:glyceryl-ether monooxygenase activity"/>
    <property type="evidence" value="ECO:0007669"/>
    <property type="project" value="TreeGrafter"/>
</dbReference>
<dbReference type="EMBL" id="LUTY01001581">
    <property type="protein sequence ID" value="OAD21514.1"/>
    <property type="molecule type" value="Genomic_DNA"/>
</dbReference>
<evidence type="ECO:0000256" key="6">
    <source>
        <dbReference type="ARBA" id="ARBA00023136"/>
    </source>
</evidence>
<dbReference type="Pfam" id="PF04116">
    <property type="entry name" value="FA_hydroxylase"/>
    <property type="match status" value="1"/>
</dbReference>
<protein>
    <submittedName>
        <fullName evidence="9">Sterol desaturase-related protein</fullName>
    </submittedName>
</protein>
<dbReference type="InterPro" id="IPR051689">
    <property type="entry name" value="Sterol_desaturase/TMEM195"/>
</dbReference>
<comment type="subcellular location">
    <subcellularLocation>
        <location evidence="1">Endomembrane system</location>
        <topology evidence="1">Multi-pass membrane protein</topology>
    </subcellularLocation>
</comment>
<organism evidence="9 10">
    <name type="scientific">Candidatus Thiomargarita nelsonii</name>
    <dbReference type="NCBI Taxonomy" id="1003181"/>
    <lineage>
        <taxon>Bacteria</taxon>
        <taxon>Pseudomonadati</taxon>
        <taxon>Pseudomonadota</taxon>
        <taxon>Gammaproteobacteria</taxon>
        <taxon>Thiotrichales</taxon>
        <taxon>Thiotrichaceae</taxon>
        <taxon>Thiomargarita</taxon>
    </lineage>
</organism>
<name>A0A176S0M8_9GAMM</name>
<evidence type="ECO:0000256" key="4">
    <source>
        <dbReference type="ARBA" id="ARBA00023002"/>
    </source>
</evidence>
<evidence type="ECO:0000256" key="1">
    <source>
        <dbReference type="ARBA" id="ARBA00004127"/>
    </source>
</evidence>
<gene>
    <name evidence="9" type="ORF">THIOM_002714</name>
</gene>
<evidence type="ECO:0000256" key="2">
    <source>
        <dbReference type="ARBA" id="ARBA00022692"/>
    </source>
</evidence>
<dbReference type="InterPro" id="IPR006694">
    <property type="entry name" value="Fatty_acid_hydroxylase"/>
</dbReference>
<keyword evidence="2 7" id="KW-0812">Transmembrane</keyword>
<keyword evidence="5" id="KW-0443">Lipid metabolism</keyword>
<keyword evidence="6 7" id="KW-0472">Membrane</keyword>